<feature type="transmembrane region" description="Helical" evidence="1">
    <location>
        <begin position="291"/>
        <end position="313"/>
    </location>
</feature>
<dbReference type="Pfam" id="PF12077">
    <property type="entry name" value="DUF3556"/>
    <property type="match status" value="1"/>
</dbReference>
<keyword evidence="1" id="KW-0472">Membrane</keyword>
<gene>
    <name evidence="2" type="ORF">QNN03_35145</name>
</gene>
<protein>
    <submittedName>
        <fullName evidence="2">DUF3556 domain-containing protein</fullName>
    </submittedName>
</protein>
<feature type="transmembrane region" description="Helical" evidence="1">
    <location>
        <begin position="47"/>
        <end position="68"/>
    </location>
</feature>
<proteinExistence type="predicted"/>
<feature type="transmembrane region" description="Helical" evidence="1">
    <location>
        <begin position="88"/>
        <end position="107"/>
    </location>
</feature>
<dbReference type="Proteomes" id="UP001241926">
    <property type="component" value="Unassembled WGS sequence"/>
</dbReference>
<accession>A0ABT7JCZ8</accession>
<feature type="transmembrane region" description="Helical" evidence="1">
    <location>
        <begin position="185"/>
        <end position="204"/>
    </location>
</feature>
<dbReference type="RefSeq" id="WP_285436991.1">
    <property type="nucleotide sequence ID" value="NZ_JASJUS010000054.1"/>
</dbReference>
<comment type="caution">
    <text evidence="2">The sequence shown here is derived from an EMBL/GenBank/DDBJ whole genome shotgun (WGS) entry which is preliminary data.</text>
</comment>
<organism evidence="2 3">
    <name type="scientific">Streptomyces fuscus</name>
    <dbReference type="NCBI Taxonomy" id="3048495"/>
    <lineage>
        <taxon>Bacteria</taxon>
        <taxon>Bacillati</taxon>
        <taxon>Actinomycetota</taxon>
        <taxon>Actinomycetes</taxon>
        <taxon>Kitasatosporales</taxon>
        <taxon>Streptomycetaceae</taxon>
        <taxon>Streptomyces</taxon>
    </lineage>
</organism>
<evidence type="ECO:0000313" key="3">
    <source>
        <dbReference type="Proteomes" id="UP001241926"/>
    </source>
</evidence>
<keyword evidence="1" id="KW-0812">Transmembrane</keyword>
<feature type="transmembrane region" description="Helical" evidence="1">
    <location>
        <begin position="216"/>
        <end position="245"/>
    </location>
</feature>
<reference evidence="2 3" key="1">
    <citation type="submission" date="2023-05" db="EMBL/GenBank/DDBJ databases">
        <title>Streptomyces fuscus sp. nov., a brown-black pigment producing actinomyces isolated from dry sand of Sea duck farm.</title>
        <authorList>
            <person name="Xie J."/>
            <person name="Shen N."/>
        </authorList>
    </citation>
    <scope>NUCLEOTIDE SEQUENCE [LARGE SCALE GENOMIC DNA]</scope>
    <source>
        <strain evidence="2 3">GXMU-J15</strain>
    </source>
</reference>
<sequence length="612" mass="66705">MGFLKPDLPQEDPREFIAKPYLERIRILSQHWVEHGFGSPRGVHCIYILKLVFLYALGGLLVVSATSGLGSLAEVGRWWDEPVVYQKLILWTALLEVVGLAGSWGPLAGHFRPMTGGALYWLRPGTLRLPPWPGKVPGTAGDTRTVLDVALYVALLAAFVTALVLPGEPSDSLTRALPGAQGGLVRADLLLAVVALLGVCGLRDRLVFLGARSEQYLPAILFCAVLGFADMIIALKLLIVVVWVGAGVSKFGKHFTLVIPPMISNMPVPLPKALRRAHYRESPGDLRPSSLAWFMAHITGTGVELAVPLVLLFSPDPTVTLLAAASMVIFHAFIILTFPLAVPLEWNVLFGFASVFLFVGFPAQDGYSVLDFSQGWMLPVLVVALCFFPVLGNLRPDLVSFLPSLRQYAGNWASATWALAPGCEERLAELPGPARNHVDQLQNMACGLMGYAPDESEMLLQKTIGWRAMHSQGRGLNSLLQRHLPDLDTRTVREAEFICNMLTGWNFGDGHLHDERLIAAVQKRLGFAPGELLVVFCESQPIHKDTQEYRVIDAALGVVERGTWKVSDAVAQQPWLPDGPIPLQVTWTHPEYTVPVAAASRATTAEAAPAES</sequence>
<feature type="transmembrane region" description="Helical" evidence="1">
    <location>
        <begin position="319"/>
        <end position="339"/>
    </location>
</feature>
<keyword evidence="3" id="KW-1185">Reference proteome</keyword>
<evidence type="ECO:0000313" key="2">
    <source>
        <dbReference type="EMBL" id="MDL2081677.1"/>
    </source>
</evidence>
<keyword evidence="1" id="KW-1133">Transmembrane helix</keyword>
<feature type="transmembrane region" description="Helical" evidence="1">
    <location>
        <begin position="376"/>
        <end position="394"/>
    </location>
</feature>
<evidence type="ECO:0000256" key="1">
    <source>
        <dbReference type="SAM" id="Phobius"/>
    </source>
</evidence>
<feature type="transmembrane region" description="Helical" evidence="1">
    <location>
        <begin position="145"/>
        <end position="165"/>
    </location>
</feature>
<dbReference type="InterPro" id="IPR021941">
    <property type="entry name" value="DUF3556_TM"/>
</dbReference>
<feature type="transmembrane region" description="Helical" evidence="1">
    <location>
        <begin position="346"/>
        <end position="364"/>
    </location>
</feature>
<dbReference type="EMBL" id="JASJUS010000054">
    <property type="protein sequence ID" value="MDL2081677.1"/>
    <property type="molecule type" value="Genomic_DNA"/>
</dbReference>
<name>A0ABT7JCZ8_9ACTN</name>